<organism evidence="1 2">
    <name type="scientific">Bosea vaviloviae</name>
    <dbReference type="NCBI Taxonomy" id="1526658"/>
    <lineage>
        <taxon>Bacteria</taxon>
        <taxon>Pseudomonadati</taxon>
        <taxon>Pseudomonadota</taxon>
        <taxon>Alphaproteobacteria</taxon>
        <taxon>Hyphomicrobiales</taxon>
        <taxon>Boseaceae</taxon>
        <taxon>Bosea</taxon>
    </lineage>
</organism>
<dbReference type="AlphaFoldDB" id="A0A1D7TXB1"/>
<evidence type="ECO:0000313" key="2">
    <source>
        <dbReference type="Proteomes" id="UP000094969"/>
    </source>
</evidence>
<dbReference type="OrthoDB" id="8395083at2"/>
<dbReference type="KEGG" id="bvv:BHK69_04030"/>
<keyword evidence="2" id="KW-1185">Reference proteome</keyword>
<dbReference type="RefSeq" id="WP_069688983.1">
    <property type="nucleotide sequence ID" value="NZ_CP017147.1"/>
</dbReference>
<evidence type="ECO:0008006" key="3">
    <source>
        <dbReference type="Google" id="ProtNLM"/>
    </source>
</evidence>
<reference evidence="1 2" key="1">
    <citation type="journal article" date="2015" name="Antonie Van Leeuwenhoek">
        <title>Bosea vaviloviae sp. nov., a new species of slow-growing rhizobia isolated from nodules of the relict species Vavilovia formosa (Stev.) Fed.</title>
        <authorList>
            <person name="Safronova V.I."/>
            <person name="Kuznetsova I.G."/>
            <person name="Sazanova A.L."/>
            <person name="Kimeklis A.K."/>
            <person name="Belimov A.A."/>
            <person name="Andronov E.E."/>
            <person name="Pinaev A.G."/>
            <person name="Chizhevskaya E.P."/>
            <person name="Pukhaev A.R."/>
            <person name="Popov K.P."/>
            <person name="Willems A."/>
            <person name="Tikhonovich I.A."/>
        </authorList>
    </citation>
    <scope>NUCLEOTIDE SEQUENCE [LARGE SCALE GENOMIC DNA]</scope>
    <source>
        <strain evidence="1 2">Vaf18</strain>
    </source>
</reference>
<proteinExistence type="predicted"/>
<accession>A0A1D7TXB1</accession>
<gene>
    <name evidence="1" type="ORF">BHK69_04030</name>
</gene>
<dbReference type="Proteomes" id="UP000094969">
    <property type="component" value="Chromosome"/>
</dbReference>
<sequence length="76" mass="8052">MGQLAINDRLLNQVTAEAKARGVSPTTLVESLLATSLRGAVHRADLKARLKAVAAMTPQGVAQTDSVVLVRQDRDS</sequence>
<dbReference type="STRING" id="1526658.BHK69_04030"/>
<evidence type="ECO:0000313" key="1">
    <source>
        <dbReference type="EMBL" id="AOO79761.1"/>
    </source>
</evidence>
<name>A0A1D7TXB1_9HYPH</name>
<dbReference type="EMBL" id="CP017147">
    <property type="protein sequence ID" value="AOO79761.1"/>
    <property type="molecule type" value="Genomic_DNA"/>
</dbReference>
<protein>
    <recommendedName>
        <fullName evidence="3">CopG family transcriptional regulator</fullName>
    </recommendedName>
</protein>